<keyword evidence="2" id="KW-1185">Reference proteome</keyword>
<evidence type="ECO:0000313" key="1">
    <source>
        <dbReference type="EMBL" id="BBF85976.1"/>
    </source>
</evidence>
<protein>
    <submittedName>
        <fullName evidence="1">Uncharacterized protein</fullName>
    </submittedName>
</protein>
<reference evidence="2" key="3">
    <citation type="journal article" date="2017" name="Plant Physiol. Biochem.">
        <title>Differential oxidative and antioxidative response of duckweed Lemna minor toward plant growth promoting/inhibiting bacteria.</title>
        <authorList>
            <person name="Ishizawa H."/>
            <person name="Kuroda M."/>
            <person name="Morikawa M."/>
            <person name="Ike M."/>
        </authorList>
    </citation>
    <scope>NUCLEOTIDE SEQUENCE [LARGE SCALE GENOMIC DNA]</scope>
    <source>
        <strain evidence="2">H3</strain>
    </source>
</reference>
<dbReference type="EMBL" id="AP018823">
    <property type="protein sequence ID" value="BBF85976.1"/>
    <property type="molecule type" value="Genomic_DNA"/>
</dbReference>
<dbReference type="KEGG" id="amah:DLM_2362"/>
<dbReference type="AlphaFoldDB" id="A0A3G9GKW5"/>
<sequence>MLHVSQSDVGTGRRVIQATVRVLLDDPFFNTHVTLPDYCRWCCASAIYHKYNKLEQNFYALFAAHATFHLHCAVQYKKIIFRDQSTQSLSVISTKSNDEG</sequence>
<proteinExistence type="predicted"/>
<evidence type="ECO:0000313" key="2">
    <source>
        <dbReference type="Proteomes" id="UP000198290"/>
    </source>
</evidence>
<accession>A0A3G9GKW5</accession>
<reference evidence="2" key="1">
    <citation type="journal article" date="2017" name="Biotechnol. Biofuels">
        <title>Evaluation of environmental bacterial communities as a factor affecting the growth of duckweed Lemna minor.</title>
        <authorList>
            <person name="Ishizawa H."/>
            <person name="Kuroda M."/>
            <person name="Morikawa M."/>
            <person name="Ike M."/>
        </authorList>
    </citation>
    <scope>NUCLEOTIDE SEQUENCE [LARGE SCALE GENOMIC DNA]</scope>
    <source>
        <strain evidence="2">H3</strain>
    </source>
</reference>
<organism evidence="1 2">
    <name type="scientific">Aquitalea magnusonii</name>
    <dbReference type="NCBI Taxonomy" id="332411"/>
    <lineage>
        <taxon>Bacteria</taxon>
        <taxon>Pseudomonadati</taxon>
        <taxon>Pseudomonadota</taxon>
        <taxon>Betaproteobacteria</taxon>
        <taxon>Neisseriales</taxon>
        <taxon>Chromobacteriaceae</taxon>
        <taxon>Aquitalea</taxon>
    </lineage>
</organism>
<dbReference type="Proteomes" id="UP000198290">
    <property type="component" value="Chromosome"/>
</dbReference>
<gene>
    <name evidence="1" type="ORF">DLM_2362</name>
</gene>
<name>A0A3G9GKW5_9NEIS</name>
<reference evidence="1 2" key="2">
    <citation type="journal article" date="2017" name="Genome Announc.">
        <title>Draft genome sequence of Aquitalea magnusonii strain H3, a plant growth-promoting bacterium of duckweed Lemna minor.</title>
        <authorList>
            <person name="Ishizawa H."/>
            <person name="Kuroda M."/>
            <person name="Ike M."/>
        </authorList>
    </citation>
    <scope>NUCLEOTIDE SEQUENCE [LARGE SCALE GENOMIC DNA]</scope>
    <source>
        <strain evidence="1 2">H3</strain>
    </source>
</reference>